<dbReference type="PROSITE" id="PS50110">
    <property type="entry name" value="RESPONSE_REGULATORY"/>
    <property type="match status" value="1"/>
</dbReference>
<dbReference type="InterPro" id="IPR001789">
    <property type="entry name" value="Sig_transdc_resp-reg_receiver"/>
</dbReference>
<dbReference type="SUPFAM" id="SSF141868">
    <property type="entry name" value="EAL domain-like"/>
    <property type="match status" value="1"/>
</dbReference>
<dbReference type="SMART" id="SM00052">
    <property type="entry name" value="EAL"/>
    <property type="match status" value="1"/>
</dbReference>
<dbReference type="PANTHER" id="PTHR33121:SF70">
    <property type="entry name" value="SIGNALING PROTEIN YKOW"/>
    <property type="match status" value="1"/>
</dbReference>
<dbReference type="InterPro" id="IPR050706">
    <property type="entry name" value="Cyclic-di-GMP_PDE-like"/>
</dbReference>
<dbReference type="InterPro" id="IPR001633">
    <property type="entry name" value="EAL_dom"/>
</dbReference>
<proteinExistence type="predicted"/>
<evidence type="ECO:0000313" key="4">
    <source>
        <dbReference type="EMBL" id="XBH15370.1"/>
    </source>
</evidence>
<feature type="domain" description="EAL" evidence="3">
    <location>
        <begin position="138"/>
        <end position="391"/>
    </location>
</feature>
<sequence>MSSGNRIVLIDDDRVVGEIVSALASAMGLQCDITRTPEDFFDRIGPDTDLILLDLVMPEMDGIEILRLLGERQCKARIVLMSGINIRVIETAKKLAQSLGLVVVGHLQKPFPIGQLQDLMGENIAAEKPIDHQHEPQIAIPDEDLIRAFDRDEFVVYYQPQINIATGVVTGVEALSRWEHPELGLIFPDNFISRIETLGLMDRFCWITAERALNEVKQFSAANGYLPRLAINVSVSSLRDLKFPDIFMNLARKYDFPAERIVLEITESGLMEFSLALDVLTRLRMRNFQLSIDDFGTGYSMMKQLQNVPAIELKIDRTFVQHMDANHADLVMVEKIIEMGHELDMEVIAEGVETQEQFNILREKGCDGVQGFLFSRALAPAELTRWLETYRAHQVQ</sequence>
<organism evidence="4">
    <name type="scientific">Telmatobacter sp. DSM 110680</name>
    <dbReference type="NCBI Taxonomy" id="3036704"/>
    <lineage>
        <taxon>Bacteria</taxon>
        <taxon>Pseudomonadati</taxon>
        <taxon>Acidobacteriota</taxon>
        <taxon>Terriglobia</taxon>
        <taxon>Terriglobales</taxon>
        <taxon>Acidobacteriaceae</taxon>
        <taxon>Telmatobacter</taxon>
    </lineage>
</organism>
<dbReference type="EC" id="3.1.4.52" evidence="4"/>
<dbReference type="InterPro" id="IPR011006">
    <property type="entry name" value="CheY-like_superfamily"/>
</dbReference>
<dbReference type="EMBL" id="CP121196">
    <property type="protein sequence ID" value="XBH15370.1"/>
    <property type="molecule type" value="Genomic_DNA"/>
</dbReference>
<dbReference type="PROSITE" id="PS50883">
    <property type="entry name" value="EAL"/>
    <property type="match status" value="1"/>
</dbReference>
<feature type="domain" description="Response regulatory" evidence="2">
    <location>
        <begin position="6"/>
        <end position="124"/>
    </location>
</feature>
<dbReference type="GO" id="GO:0000160">
    <property type="term" value="P:phosphorelay signal transduction system"/>
    <property type="evidence" value="ECO:0007669"/>
    <property type="project" value="InterPro"/>
</dbReference>
<dbReference type="RefSeq" id="WP_348260602.1">
    <property type="nucleotide sequence ID" value="NZ_CP121196.1"/>
</dbReference>
<dbReference type="CDD" id="cd01948">
    <property type="entry name" value="EAL"/>
    <property type="match status" value="1"/>
</dbReference>
<dbReference type="SUPFAM" id="SSF52172">
    <property type="entry name" value="CheY-like"/>
    <property type="match status" value="1"/>
</dbReference>
<dbReference type="GO" id="GO:0071111">
    <property type="term" value="F:cyclic-guanylate-specific phosphodiesterase activity"/>
    <property type="evidence" value="ECO:0007669"/>
    <property type="project" value="UniProtKB-EC"/>
</dbReference>
<dbReference type="Pfam" id="PF00072">
    <property type="entry name" value="Response_reg"/>
    <property type="match status" value="1"/>
</dbReference>
<dbReference type="Gene3D" id="3.20.20.450">
    <property type="entry name" value="EAL domain"/>
    <property type="match status" value="1"/>
</dbReference>
<dbReference type="PANTHER" id="PTHR33121">
    <property type="entry name" value="CYCLIC DI-GMP PHOSPHODIESTERASE PDEF"/>
    <property type="match status" value="1"/>
</dbReference>
<name>A0AAU7DCK4_9BACT</name>
<dbReference type="Gene3D" id="3.40.50.2300">
    <property type="match status" value="1"/>
</dbReference>
<reference evidence="4" key="1">
    <citation type="submission" date="2023-03" db="EMBL/GenBank/DDBJ databases">
        <title>Edaphobacter sp.</title>
        <authorList>
            <person name="Huber K.J."/>
            <person name="Papendorf J."/>
            <person name="Pilke C."/>
            <person name="Bunk B."/>
            <person name="Sproeer C."/>
            <person name="Pester M."/>
        </authorList>
    </citation>
    <scope>NUCLEOTIDE SEQUENCE</scope>
    <source>
        <strain evidence="4">DSM 110680</strain>
    </source>
</reference>
<keyword evidence="4" id="KW-0378">Hydrolase</keyword>
<feature type="modified residue" description="4-aspartylphosphate" evidence="1">
    <location>
        <position position="54"/>
    </location>
</feature>
<protein>
    <submittedName>
        <fullName evidence="4">EAL domain-containing response regulator</fullName>
        <ecNumber evidence="4">3.1.4.52</ecNumber>
    </submittedName>
</protein>
<evidence type="ECO:0000256" key="1">
    <source>
        <dbReference type="PROSITE-ProRule" id="PRU00169"/>
    </source>
</evidence>
<accession>A0AAU7DCK4</accession>
<dbReference type="AlphaFoldDB" id="A0AAU7DCK4"/>
<dbReference type="Pfam" id="PF00563">
    <property type="entry name" value="EAL"/>
    <property type="match status" value="1"/>
</dbReference>
<gene>
    <name evidence="4" type="ORF">P8935_12400</name>
</gene>
<evidence type="ECO:0000259" key="2">
    <source>
        <dbReference type="PROSITE" id="PS50110"/>
    </source>
</evidence>
<keyword evidence="1" id="KW-0597">Phosphoprotein</keyword>
<dbReference type="InterPro" id="IPR035919">
    <property type="entry name" value="EAL_sf"/>
</dbReference>
<evidence type="ECO:0000259" key="3">
    <source>
        <dbReference type="PROSITE" id="PS50883"/>
    </source>
</evidence>
<dbReference type="SMART" id="SM00448">
    <property type="entry name" value="REC"/>
    <property type="match status" value="1"/>
</dbReference>